<proteinExistence type="predicted"/>
<dbReference type="STRING" id="1465756.BIV18_07955"/>
<name>A0A1U7M1A5_9FIRM</name>
<dbReference type="AlphaFoldDB" id="A0A1U7M1A5"/>
<dbReference type="InterPro" id="IPR014722">
    <property type="entry name" value="Rib_uL2_dom2"/>
</dbReference>
<evidence type="ECO:0000313" key="2">
    <source>
        <dbReference type="Proteomes" id="UP000187166"/>
    </source>
</evidence>
<organism evidence="1 2">
    <name type="scientific">Peptoniphilus porci</name>
    <dbReference type="NCBI Taxonomy" id="2652280"/>
    <lineage>
        <taxon>Bacteria</taxon>
        <taxon>Bacillati</taxon>
        <taxon>Bacillota</taxon>
        <taxon>Tissierellia</taxon>
        <taxon>Tissierellales</taxon>
        <taxon>Peptoniphilaceae</taxon>
        <taxon>Peptoniphilus</taxon>
    </lineage>
</organism>
<dbReference type="GO" id="GO:0005840">
    <property type="term" value="C:ribosome"/>
    <property type="evidence" value="ECO:0007669"/>
    <property type="project" value="UniProtKB-KW"/>
</dbReference>
<dbReference type="InterPro" id="IPR041985">
    <property type="entry name" value="Ribosomal_eL14_KOW"/>
</dbReference>
<dbReference type="EMBL" id="MJIH01000001">
    <property type="protein sequence ID" value="OLR65451.1"/>
    <property type="molecule type" value="Genomic_DNA"/>
</dbReference>
<gene>
    <name evidence="1" type="ORF">BIV18_07955</name>
</gene>
<dbReference type="SUPFAM" id="SSF50104">
    <property type="entry name" value="Translation proteins SH3-like domain"/>
    <property type="match status" value="1"/>
</dbReference>
<accession>A0A848RDS4</accession>
<dbReference type="Gene3D" id="2.30.30.30">
    <property type="match status" value="1"/>
</dbReference>
<dbReference type="Proteomes" id="UP000187166">
    <property type="component" value="Unassembled WGS sequence"/>
</dbReference>
<keyword evidence="2" id="KW-1185">Reference proteome</keyword>
<protein>
    <submittedName>
        <fullName evidence="1">50S ribosomal protein L14</fullName>
    </submittedName>
</protein>
<keyword evidence="1" id="KW-0689">Ribosomal protein</keyword>
<keyword evidence="1" id="KW-0687">Ribonucleoprotein</keyword>
<comment type="caution">
    <text evidence="1">The sequence shown here is derived from an EMBL/GenBank/DDBJ whole genome shotgun (WGS) entry which is preliminary data.</text>
</comment>
<dbReference type="InterPro" id="IPR008991">
    <property type="entry name" value="Translation_prot_SH3-like_sf"/>
</dbReference>
<dbReference type="RefSeq" id="WP_075660088.1">
    <property type="nucleotide sequence ID" value="NZ_JABDSR010000005.1"/>
</dbReference>
<dbReference type="CDD" id="cd06088">
    <property type="entry name" value="KOW_RPL14"/>
    <property type="match status" value="1"/>
</dbReference>
<accession>A0A1U7M1A5</accession>
<dbReference type="GO" id="GO:1990904">
    <property type="term" value="C:ribonucleoprotein complex"/>
    <property type="evidence" value="ECO:0007669"/>
    <property type="project" value="UniProtKB-KW"/>
</dbReference>
<reference evidence="1 2" key="1">
    <citation type="journal article" date="2016" name="Appl. Environ. Microbiol.">
        <title>Function and Phylogeny of Bacterial Butyryl Coenzyme A:Acetate Transferases and Their Diversity in the Proximal Colon of Swine.</title>
        <authorList>
            <person name="Trachsel J."/>
            <person name="Bayles D.O."/>
            <person name="Looft T."/>
            <person name="Levine U.Y."/>
            <person name="Allen H.K."/>
        </authorList>
    </citation>
    <scope>NUCLEOTIDE SEQUENCE [LARGE SCALE GENOMIC DNA]</scope>
    <source>
        <strain evidence="1 2">35-6-1</strain>
    </source>
</reference>
<sequence>MDNTFSLLRGQVVRSKKGRDEGRVFVITEIIDDDFLFIVDGKLRKLDRPKKKKVKHLYIYKDVIDLNVKDLNDSYIRKKLLPYS</sequence>
<evidence type="ECO:0000313" key="1">
    <source>
        <dbReference type="EMBL" id="OLR65451.1"/>
    </source>
</evidence>